<dbReference type="InterPro" id="IPR036188">
    <property type="entry name" value="FAD/NAD-bd_sf"/>
</dbReference>
<dbReference type="PANTHER" id="PTHR46865:SF2">
    <property type="entry name" value="MONOOXYGENASE"/>
    <property type="match status" value="1"/>
</dbReference>
<evidence type="ECO:0000259" key="1">
    <source>
        <dbReference type="Pfam" id="PF01494"/>
    </source>
</evidence>
<name>A0A848KEF2_9NOCA</name>
<reference evidence="2 3" key="1">
    <citation type="submission" date="2019-05" db="EMBL/GenBank/DDBJ databases">
        <authorList>
            <person name="Lee S.D."/>
        </authorList>
    </citation>
    <scope>NUCLEOTIDE SEQUENCE [LARGE SCALE GENOMIC DNA]</scope>
    <source>
        <strain evidence="2 3">YC2-7</strain>
    </source>
</reference>
<dbReference type="GO" id="GO:0071949">
    <property type="term" value="F:FAD binding"/>
    <property type="evidence" value="ECO:0007669"/>
    <property type="project" value="InterPro"/>
</dbReference>
<dbReference type="PANTHER" id="PTHR46865">
    <property type="entry name" value="OXIDOREDUCTASE-RELATED"/>
    <property type="match status" value="1"/>
</dbReference>
<dbReference type="InterPro" id="IPR002938">
    <property type="entry name" value="FAD-bd"/>
</dbReference>
<dbReference type="AlphaFoldDB" id="A0A848KEF2"/>
<accession>A0A848KEF2</accession>
<feature type="domain" description="FAD-binding" evidence="1">
    <location>
        <begin position="5"/>
        <end position="315"/>
    </location>
</feature>
<organism evidence="2 3">
    <name type="scientific">Antrihabitans stalactiti</name>
    <dbReference type="NCBI Taxonomy" id="2584121"/>
    <lineage>
        <taxon>Bacteria</taxon>
        <taxon>Bacillati</taxon>
        <taxon>Actinomycetota</taxon>
        <taxon>Actinomycetes</taxon>
        <taxon>Mycobacteriales</taxon>
        <taxon>Nocardiaceae</taxon>
        <taxon>Antrihabitans</taxon>
    </lineage>
</organism>
<dbReference type="SUPFAM" id="SSF51905">
    <property type="entry name" value="FAD/NAD(P)-binding domain"/>
    <property type="match status" value="1"/>
</dbReference>
<dbReference type="Proteomes" id="UP000535543">
    <property type="component" value="Unassembled WGS sequence"/>
</dbReference>
<dbReference type="Gene3D" id="3.50.50.60">
    <property type="entry name" value="FAD/NAD(P)-binding domain"/>
    <property type="match status" value="1"/>
</dbReference>
<reference evidence="2 3" key="2">
    <citation type="submission" date="2020-06" db="EMBL/GenBank/DDBJ databases">
        <title>Antribacter stalactiti gen. nov., sp. nov., a new member of the family Nacardiaceae isolated from a cave.</title>
        <authorList>
            <person name="Kim I.S."/>
        </authorList>
    </citation>
    <scope>NUCLEOTIDE SEQUENCE [LARGE SCALE GENOMIC DNA]</scope>
    <source>
        <strain evidence="2 3">YC2-7</strain>
    </source>
</reference>
<dbReference type="Pfam" id="PF01494">
    <property type="entry name" value="FAD_binding_3"/>
    <property type="match status" value="1"/>
</dbReference>
<keyword evidence="3" id="KW-1185">Reference proteome</keyword>
<protein>
    <submittedName>
        <fullName evidence="2">FAD-dependent oxidoreductase</fullName>
    </submittedName>
</protein>
<proteinExistence type="predicted"/>
<comment type="caution">
    <text evidence="2">The sequence shown here is derived from an EMBL/GenBank/DDBJ whole genome shotgun (WGS) entry which is preliminary data.</text>
</comment>
<sequence>MSNKTVLVSGASVAGPALAYWLNRYGFAVTVVERGRALRPGGQAVDFKGETHRKVLEQMGILDEVRARATGKSDLVIIDENDKELATIPGEFTGGDVEILRGDLAAILFERTERDVEYLFGDTITALGEAESGVDVTFENAPPRTFDLVLGADGIHSAVRRLAFGAEDDYVDHLGYYYAVVGANRRGGTVDKDRAVGLMYNVPGKMAVVGGAKAPELYIFASDRIDYDRNDIDAQKRLVADAYVDVGWRVPEMLETLPDSSDFYLDSIARVAMDRYTKGRVALVGDSAYGNTLGGFGTGLAIVGAYVLAGELAAAGGDHVVAFERYDKVMHRYAKSARSVNAGPFMAPASPLRIRLRNWTFKFGLPMRLMLKVTDMFATDIDLRDYPALVRS</sequence>
<dbReference type="EMBL" id="VCQU01000007">
    <property type="protein sequence ID" value="NMN97313.1"/>
    <property type="molecule type" value="Genomic_DNA"/>
</dbReference>
<dbReference type="InterPro" id="IPR051704">
    <property type="entry name" value="FAD_aromatic-hydroxylase"/>
</dbReference>
<evidence type="ECO:0000313" key="2">
    <source>
        <dbReference type="EMBL" id="NMN97313.1"/>
    </source>
</evidence>
<evidence type="ECO:0000313" key="3">
    <source>
        <dbReference type="Proteomes" id="UP000535543"/>
    </source>
</evidence>
<dbReference type="PRINTS" id="PR00420">
    <property type="entry name" value="RNGMNOXGNASE"/>
</dbReference>
<dbReference type="RefSeq" id="WP_169590092.1">
    <property type="nucleotide sequence ID" value="NZ_VCQU01000007.1"/>
</dbReference>
<dbReference type="Gene3D" id="3.30.9.10">
    <property type="entry name" value="D-Amino Acid Oxidase, subunit A, domain 2"/>
    <property type="match status" value="1"/>
</dbReference>
<gene>
    <name evidence="2" type="ORF">FGL95_19935</name>
</gene>